<dbReference type="Gene3D" id="3.40.50.1820">
    <property type="entry name" value="alpha/beta hydrolase"/>
    <property type="match status" value="1"/>
</dbReference>
<feature type="domain" description="Fungal lipase-type" evidence="1">
    <location>
        <begin position="155"/>
        <end position="315"/>
    </location>
</feature>
<gene>
    <name evidence="2" type="ORF">RI844_07025</name>
</gene>
<dbReference type="EMBL" id="CP136600">
    <property type="protein sequence ID" value="WOH38965.1"/>
    <property type="molecule type" value="Genomic_DNA"/>
</dbReference>
<dbReference type="InterPro" id="IPR029058">
    <property type="entry name" value="AB_hydrolase_fold"/>
</dbReference>
<organism evidence="2 3">
    <name type="scientific">Thalassotalea fonticola</name>
    <dbReference type="NCBI Taxonomy" id="3065649"/>
    <lineage>
        <taxon>Bacteria</taxon>
        <taxon>Pseudomonadati</taxon>
        <taxon>Pseudomonadota</taxon>
        <taxon>Gammaproteobacteria</taxon>
        <taxon>Alteromonadales</taxon>
        <taxon>Colwelliaceae</taxon>
        <taxon>Thalassotalea</taxon>
    </lineage>
</organism>
<dbReference type="RefSeq" id="WP_348397731.1">
    <property type="nucleotide sequence ID" value="NZ_CP136600.1"/>
</dbReference>
<dbReference type="PANTHER" id="PTHR45856">
    <property type="entry name" value="ALPHA/BETA-HYDROLASES SUPERFAMILY PROTEIN"/>
    <property type="match status" value="1"/>
</dbReference>
<dbReference type="Pfam" id="PF01764">
    <property type="entry name" value="Lipase_3"/>
    <property type="match status" value="1"/>
</dbReference>
<protein>
    <submittedName>
        <fullName evidence="2">Lipase family protein</fullName>
        <ecNumber evidence="2">3.1.1.-</ecNumber>
    </submittedName>
</protein>
<dbReference type="GO" id="GO:0016787">
    <property type="term" value="F:hydrolase activity"/>
    <property type="evidence" value="ECO:0007669"/>
    <property type="project" value="UniProtKB-KW"/>
</dbReference>
<dbReference type="Proteomes" id="UP001301442">
    <property type="component" value="Chromosome"/>
</dbReference>
<dbReference type="InterPro" id="IPR051218">
    <property type="entry name" value="Sec_MonoDiacylglyc_Lipase"/>
</dbReference>
<keyword evidence="3" id="KW-1185">Reference proteome</keyword>
<evidence type="ECO:0000313" key="2">
    <source>
        <dbReference type="EMBL" id="WOH38965.1"/>
    </source>
</evidence>
<sequence length="365" mass="41314">MESFLNEELFNTNILSFAIVIEVRHLVYFSPLFLLLIVSIVKSYKASISTKSAPSAFEFFKYKHLRALPLKRIGYSDRLAYLLAELSALAYIKFEGEQNTETHENNANNVASSKEFIETTLANNHFSDISFFDHGPLEGFSCVSTLKENQEPFLVIVFRGSEKKIDDWLTNADVLPVELKQNRSVTLSQKTTRENNSERRLVHRGFYKSFTKSYSKKTELSDSATNTTQTSIKDELQSLINQTRTKHGELAVYFTGHSLGAAWATIATNLLTVKAPCACYNYGCPRLANYGFYLKNKHPIYRIVNSADIVTRVPPGPTFTFTMLFMLKSLKYLTGAIPLLTRLFSYLISFSTNLKITATTVNNDT</sequence>
<dbReference type="PANTHER" id="PTHR45856:SF24">
    <property type="entry name" value="FUNGAL LIPASE-LIKE DOMAIN-CONTAINING PROTEIN"/>
    <property type="match status" value="1"/>
</dbReference>
<evidence type="ECO:0000313" key="3">
    <source>
        <dbReference type="Proteomes" id="UP001301442"/>
    </source>
</evidence>
<dbReference type="SUPFAM" id="SSF53474">
    <property type="entry name" value="alpha/beta-Hydrolases"/>
    <property type="match status" value="1"/>
</dbReference>
<dbReference type="EC" id="3.1.1.-" evidence="2"/>
<keyword evidence="2" id="KW-0378">Hydrolase</keyword>
<dbReference type="CDD" id="cd00519">
    <property type="entry name" value="Lipase_3"/>
    <property type="match status" value="1"/>
</dbReference>
<accession>A0ABZ0GTF1</accession>
<name>A0ABZ0GTF1_9GAMM</name>
<reference evidence="2 3" key="1">
    <citation type="submission" date="2023-09" db="EMBL/GenBank/DDBJ databases">
        <authorList>
            <person name="Qi X."/>
        </authorList>
    </citation>
    <scope>NUCLEOTIDE SEQUENCE [LARGE SCALE GENOMIC DNA]</scope>
    <source>
        <strain evidence="2 3">S1-1</strain>
    </source>
</reference>
<proteinExistence type="predicted"/>
<evidence type="ECO:0000259" key="1">
    <source>
        <dbReference type="Pfam" id="PF01764"/>
    </source>
</evidence>
<dbReference type="InterPro" id="IPR002921">
    <property type="entry name" value="Fungal_lipase-type"/>
</dbReference>